<evidence type="ECO:0000259" key="7">
    <source>
        <dbReference type="Pfam" id="PF04542"/>
    </source>
</evidence>
<dbReference type="PANTHER" id="PTHR30385">
    <property type="entry name" value="SIGMA FACTOR F FLAGELLAR"/>
    <property type="match status" value="1"/>
</dbReference>
<comment type="similarity">
    <text evidence="6">Belongs to the sigma-70 factor family. SigI subfamily.</text>
</comment>
<dbReference type="NCBIfam" id="TIGR02937">
    <property type="entry name" value="sigma70-ECF"/>
    <property type="match status" value="1"/>
</dbReference>
<dbReference type="KEGG" id="afx:JZ786_17270"/>
<evidence type="ECO:0000256" key="3">
    <source>
        <dbReference type="ARBA" id="ARBA00023082"/>
    </source>
</evidence>
<name>A0A9X7VWP9_9BACL</name>
<dbReference type="InterPro" id="IPR013325">
    <property type="entry name" value="RNA_pol_sigma_r2"/>
</dbReference>
<comment type="subunit">
    <text evidence="6">Interacts with RsgI.</text>
</comment>
<dbReference type="Gene3D" id="1.10.1740.10">
    <property type="match status" value="1"/>
</dbReference>
<dbReference type="GO" id="GO:0006352">
    <property type="term" value="P:DNA-templated transcription initiation"/>
    <property type="evidence" value="ECO:0007669"/>
    <property type="project" value="UniProtKB-UniRule"/>
</dbReference>
<dbReference type="AlphaFoldDB" id="A0A9X7VWP9"/>
<dbReference type="InterPro" id="IPR007627">
    <property type="entry name" value="RNA_pol_sigma70_r2"/>
</dbReference>
<evidence type="ECO:0000256" key="5">
    <source>
        <dbReference type="ARBA" id="ARBA00023163"/>
    </source>
</evidence>
<evidence type="ECO:0000256" key="1">
    <source>
        <dbReference type="ARBA" id="ARBA00022490"/>
    </source>
</evidence>
<evidence type="ECO:0000313" key="9">
    <source>
        <dbReference type="Proteomes" id="UP000663505"/>
    </source>
</evidence>
<evidence type="ECO:0000256" key="6">
    <source>
        <dbReference type="HAMAP-Rule" id="MF_02064"/>
    </source>
</evidence>
<comment type="subcellular location">
    <subcellularLocation>
        <location evidence="6">Cytoplasm</location>
    </subcellularLocation>
</comment>
<comment type="activity regulation">
    <text evidence="6">Negatively regulated by the anti-sigma-I factor RsgI.</text>
</comment>
<feature type="short sequence motif" description="Polymerase core binding" evidence="6">
    <location>
        <begin position="61"/>
        <end position="74"/>
    </location>
</feature>
<comment type="function">
    <text evidence="6">Sigma factors are initiation factors that promote the attachment of RNA polymerase to specific initiation sites and are then released.</text>
</comment>
<dbReference type="EMBL" id="CP071182">
    <property type="protein sequence ID" value="QSO46240.1"/>
    <property type="molecule type" value="Genomic_DNA"/>
</dbReference>
<dbReference type="InterPro" id="IPR014284">
    <property type="entry name" value="RNA_pol_sigma-70_dom"/>
</dbReference>
<gene>
    <name evidence="6 8" type="primary">sigI</name>
    <name evidence="8" type="ORF">JZ786_17270</name>
</gene>
<dbReference type="InterPro" id="IPR014244">
    <property type="entry name" value="RNA_pol_sigma-I"/>
</dbReference>
<evidence type="ECO:0000313" key="8">
    <source>
        <dbReference type="EMBL" id="QSO46240.1"/>
    </source>
</evidence>
<proteinExistence type="inferred from homology"/>
<evidence type="ECO:0000256" key="2">
    <source>
        <dbReference type="ARBA" id="ARBA00023015"/>
    </source>
</evidence>
<dbReference type="PIRSF" id="PIRSF038953">
    <property type="entry name" value="SigI"/>
    <property type="match status" value="1"/>
</dbReference>
<dbReference type="PANTHER" id="PTHR30385:SF6">
    <property type="entry name" value="RNA POLYMERASE SIGMA FACTOR SIGI"/>
    <property type="match status" value="1"/>
</dbReference>
<dbReference type="GO" id="GO:0005737">
    <property type="term" value="C:cytoplasm"/>
    <property type="evidence" value="ECO:0007669"/>
    <property type="project" value="UniProtKB-SubCell"/>
</dbReference>
<keyword evidence="4 6" id="KW-0238">DNA-binding</keyword>
<dbReference type="Pfam" id="PF04542">
    <property type="entry name" value="Sigma70_r2"/>
    <property type="match status" value="1"/>
</dbReference>
<keyword evidence="3 6" id="KW-0731">Sigma factor</keyword>
<sequence>MQGFFARRKNTAAQVQLDTLVERARTGDEQARSELLEAYTPFILRVASQTSKRYIHREHDDEFSIAMLAMNEALDRFDASKNASFLNFAETVIRRRLIDYFRSHQPNQSVSLWSEFDLQDDEDNVVNYAEIESAVAAHAKVVEQHDRKFEIDEYAEELSEFGLRFADLVELAPKHVDARANAMDVARVIAEDPELKDFVYRKKSLPLKDLEARVAVSRKTLERQRKYIIAIVVLLCGDYQYLQGYVR</sequence>
<dbReference type="GO" id="GO:0003677">
    <property type="term" value="F:DNA binding"/>
    <property type="evidence" value="ECO:0007669"/>
    <property type="project" value="UniProtKB-UniRule"/>
</dbReference>
<dbReference type="NCBIfam" id="NF006174">
    <property type="entry name" value="PRK08311.2-2"/>
    <property type="match status" value="1"/>
</dbReference>
<dbReference type="Proteomes" id="UP000663505">
    <property type="component" value="Chromosome"/>
</dbReference>
<accession>A0A9X7VWP9</accession>
<keyword evidence="6" id="KW-0346">Stress response</keyword>
<evidence type="ECO:0000256" key="4">
    <source>
        <dbReference type="ARBA" id="ARBA00023125"/>
    </source>
</evidence>
<feature type="domain" description="RNA polymerase sigma-70 region 2" evidence="7">
    <location>
        <begin position="35"/>
        <end position="105"/>
    </location>
</feature>
<reference evidence="8 9" key="1">
    <citation type="submission" date="2021-02" db="EMBL/GenBank/DDBJ databases">
        <title>Alicyclobacillus curvatus sp. nov. and Alicyclobacillus mengziensis sp. nov., two acidophilic bacteria isolated from acid mine drainage.</title>
        <authorList>
            <person name="Huang Y."/>
        </authorList>
    </citation>
    <scope>NUCLEOTIDE SEQUENCE [LARGE SCALE GENOMIC DNA]</scope>
    <source>
        <strain evidence="8 9">S30H14</strain>
    </source>
</reference>
<keyword evidence="9" id="KW-1185">Reference proteome</keyword>
<dbReference type="NCBIfam" id="TIGR02895">
    <property type="entry name" value="spore_sigI"/>
    <property type="match status" value="1"/>
</dbReference>
<dbReference type="RefSeq" id="WP_206655609.1">
    <property type="nucleotide sequence ID" value="NZ_CP071182.1"/>
</dbReference>
<keyword evidence="2 6" id="KW-0805">Transcription regulation</keyword>
<feature type="DNA-binding region" description="H-T-H motif" evidence="6">
    <location>
        <begin position="207"/>
        <end position="226"/>
    </location>
</feature>
<dbReference type="HAMAP" id="MF_02064">
    <property type="entry name" value="Sigma70_SigI"/>
    <property type="match status" value="1"/>
</dbReference>
<protein>
    <recommendedName>
        <fullName evidence="6">RNA polymerase sigma factor SigI</fullName>
    </recommendedName>
</protein>
<organism evidence="8 9">
    <name type="scientific">Alicyclobacillus mengziensis</name>
    <dbReference type="NCBI Taxonomy" id="2931921"/>
    <lineage>
        <taxon>Bacteria</taxon>
        <taxon>Bacillati</taxon>
        <taxon>Bacillota</taxon>
        <taxon>Bacilli</taxon>
        <taxon>Bacillales</taxon>
        <taxon>Alicyclobacillaceae</taxon>
        <taxon>Alicyclobacillus</taxon>
    </lineage>
</organism>
<dbReference type="GO" id="GO:0016987">
    <property type="term" value="F:sigma factor activity"/>
    <property type="evidence" value="ECO:0007669"/>
    <property type="project" value="UniProtKB-UniRule"/>
</dbReference>
<keyword evidence="1 6" id="KW-0963">Cytoplasm</keyword>
<dbReference type="SUPFAM" id="SSF88946">
    <property type="entry name" value="Sigma2 domain of RNA polymerase sigma factors"/>
    <property type="match status" value="1"/>
</dbReference>
<keyword evidence="5 6" id="KW-0804">Transcription</keyword>